<feature type="region of interest" description="Disordered" evidence="1">
    <location>
        <begin position="645"/>
        <end position="772"/>
    </location>
</feature>
<dbReference type="PANTHER" id="PTHR34859:SF2">
    <property type="entry name" value="LYSM DOMAIN-CONTAINING PROTEIN"/>
    <property type="match status" value="1"/>
</dbReference>
<feature type="compositionally biased region" description="Low complexity" evidence="1">
    <location>
        <begin position="721"/>
        <end position="736"/>
    </location>
</feature>
<feature type="region of interest" description="Disordered" evidence="1">
    <location>
        <begin position="844"/>
        <end position="863"/>
    </location>
</feature>
<name>A0AAW0DD59_9AGAR</name>
<feature type="compositionally biased region" description="Basic and acidic residues" evidence="1">
    <location>
        <begin position="671"/>
        <end position="697"/>
    </location>
</feature>
<dbReference type="EMBL" id="JAWWNJ010000009">
    <property type="protein sequence ID" value="KAK7048773.1"/>
    <property type="molecule type" value="Genomic_DNA"/>
</dbReference>
<evidence type="ECO:0000313" key="4">
    <source>
        <dbReference type="Proteomes" id="UP001362999"/>
    </source>
</evidence>
<reference evidence="2 4" key="1">
    <citation type="journal article" date="2024" name="J Genomics">
        <title>Draft genome sequencing and assembly of Favolaschia claudopus CIRM-BRFM 2984 isolated from oak limbs.</title>
        <authorList>
            <person name="Navarro D."/>
            <person name="Drula E."/>
            <person name="Chaduli D."/>
            <person name="Cazenave R."/>
            <person name="Ahrendt S."/>
            <person name="Wang J."/>
            <person name="Lipzen A."/>
            <person name="Daum C."/>
            <person name="Barry K."/>
            <person name="Grigoriev I.V."/>
            <person name="Favel A."/>
            <person name="Rosso M.N."/>
            <person name="Martin F."/>
        </authorList>
    </citation>
    <scope>NUCLEOTIDE SEQUENCE [LARGE SCALE GENOMIC DNA]</scope>
    <source>
        <strain evidence="2 4">CIRM-BRFM 2984</strain>
    </source>
</reference>
<feature type="compositionally biased region" description="Pro residues" evidence="1">
    <location>
        <begin position="409"/>
        <end position="430"/>
    </location>
</feature>
<feature type="compositionally biased region" description="Pro residues" evidence="1">
    <location>
        <begin position="389"/>
        <end position="401"/>
    </location>
</feature>
<keyword evidence="4" id="KW-1185">Reference proteome</keyword>
<dbReference type="PANTHER" id="PTHR34859">
    <property type="entry name" value="UNNAMED PRODUCT"/>
    <property type="match status" value="1"/>
</dbReference>
<evidence type="ECO:0000256" key="1">
    <source>
        <dbReference type="SAM" id="MobiDB-lite"/>
    </source>
</evidence>
<feature type="region of interest" description="Disordered" evidence="1">
    <location>
        <begin position="785"/>
        <end position="808"/>
    </location>
</feature>
<dbReference type="AlphaFoldDB" id="A0AAW0DD59"/>
<accession>A0AAW0DD59</accession>
<organism evidence="2 4">
    <name type="scientific">Favolaschia claudopus</name>
    <dbReference type="NCBI Taxonomy" id="2862362"/>
    <lineage>
        <taxon>Eukaryota</taxon>
        <taxon>Fungi</taxon>
        <taxon>Dikarya</taxon>
        <taxon>Basidiomycota</taxon>
        <taxon>Agaricomycotina</taxon>
        <taxon>Agaricomycetes</taxon>
        <taxon>Agaricomycetidae</taxon>
        <taxon>Agaricales</taxon>
        <taxon>Marasmiineae</taxon>
        <taxon>Mycenaceae</taxon>
        <taxon>Favolaschia</taxon>
    </lineage>
</organism>
<dbReference type="EMBL" id="JAWWNJ010000009">
    <property type="protein sequence ID" value="KAK7048782.1"/>
    <property type="molecule type" value="Genomic_DNA"/>
</dbReference>
<feature type="compositionally biased region" description="Pro residues" evidence="1">
    <location>
        <begin position="369"/>
        <end position="381"/>
    </location>
</feature>
<feature type="compositionally biased region" description="Low complexity" evidence="1">
    <location>
        <begin position="331"/>
        <end position="348"/>
    </location>
</feature>
<protein>
    <submittedName>
        <fullName evidence="2">Uncharacterized protein</fullName>
    </submittedName>
</protein>
<proteinExistence type="predicted"/>
<sequence>MARAKKNIPPGRKSAFVGEKQDWLEQFRDQLRDAADDPGTVYDDATNAFLLRYGYDLPFTQNVDGKPEDNPPNISPNPDKVEKTRRDGIQKKLRAKLSNYFRNRWRGKKVHTGAIQSILGTMQTMSGPSARPRRKPAIAVYSKLHYAERIKPKFDELWAKAKDNVPAGDRFSMSQDFVRSSWEAESDDFKASVVKKGEEMYEQAMADWKAARKVPEGSAEEYHNAMETLTEVGIPMADALAERLGSHVVILVVGPVGSEKGEVCLRTVFSDTSNLQTSRTWAQFDHKGFTAMENSITRYGRAAFSKAECEARAWPPVELDNLLQIEDEALPGSGSSAPPAAPNASTVPNAPPPGSSAPPATPNTSTVPNAPPPGSSAPPATPNTSTVPNAPPPGSSAPPATPNTSTVPNAPPPGSSAPPATPIVSAPPPANASAVDAPSTDTPPAADGVDRSEWSKSLVLAHAYLSGKDWGPRWTKLLDALVQHEWSFRHPEDDGNLPKGAVRPQEFANWFKEHRVYDDYPVSANFGEELLAWWKYLGPGTRWDKVETSADKMETPSRIARAFWVLDWCKLHKRGRNGPVLLLLGLAWWGQSICNAAAGDGLGAEKTALEKNELWNLLADDVCWVLTDVLTQSRATMELAEAEKAREAEEAEQERVAAKKAPKGKRGGKKAVAEEPGPKKRKRGLEDDSRASKRVERGAVASERPKPRPVRKPRGNGGAGASESANQAPADDPQQATAGSGGLSAITGEAIDEETAEERESPPSIAPSAPQSAVALEVPPVITAVPPPLANAVTPAERASSPTHEMDVDIAAPEPLNISRDYNMLDFDPFAMDTGYTAEELEAILDPDANDEEAEEDEVSDED</sequence>
<evidence type="ECO:0000313" key="3">
    <source>
        <dbReference type="EMBL" id="KAK7048782.1"/>
    </source>
</evidence>
<feature type="region of interest" description="Disordered" evidence="1">
    <location>
        <begin position="329"/>
        <end position="450"/>
    </location>
</feature>
<feature type="compositionally biased region" description="Pro residues" evidence="1">
    <location>
        <begin position="349"/>
        <end position="361"/>
    </location>
</feature>
<feature type="region of interest" description="Disordered" evidence="1">
    <location>
        <begin position="61"/>
        <end position="86"/>
    </location>
</feature>
<feature type="compositionally biased region" description="Basic and acidic residues" evidence="1">
    <location>
        <begin position="645"/>
        <end position="657"/>
    </location>
</feature>
<feature type="compositionally biased region" description="Low complexity" evidence="1">
    <location>
        <begin position="762"/>
        <end position="772"/>
    </location>
</feature>
<evidence type="ECO:0000313" key="2">
    <source>
        <dbReference type="EMBL" id="KAK7048773.1"/>
    </source>
</evidence>
<gene>
    <name evidence="2" type="ORF">R3P38DRAFT_3175016</name>
    <name evidence="3" type="ORF">R3P38DRAFT_3175027</name>
</gene>
<dbReference type="Proteomes" id="UP001362999">
    <property type="component" value="Unassembled WGS sequence"/>
</dbReference>
<comment type="caution">
    <text evidence="2">The sequence shown here is derived from an EMBL/GenBank/DDBJ whole genome shotgun (WGS) entry which is preliminary data.</text>
</comment>
<feature type="compositionally biased region" description="Basic residues" evidence="1">
    <location>
        <begin position="658"/>
        <end position="669"/>
    </location>
</feature>